<evidence type="ECO:0000313" key="1">
    <source>
        <dbReference type="EMBL" id="EDL90020.1"/>
    </source>
</evidence>
<dbReference type="Proteomes" id="UP000234681">
    <property type="component" value="Chromosome 14"/>
</dbReference>
<reference evidence="2" key="1">
    <citation type="submission" date="2005-09" db="EMBL/GenBank/DDBJ databases">
        <authorList>
            <person name="Mural R.J."/>
            <person name="Li P.W."/>
            <person name="Adams M.D."/>
            <person name="Amanatides P.G."/>
            <person name="Baden-Tillson H."/>
            <person name="Barnstead M."/>
            <person name="Chin S.H."/>
            <person name="Dew I."/>
            <person name="Evans C.A."/>
            <person name="Ferriera S."/>
            <person name="Flanigan M."/>
            <person name="Fosler C."/>
            <person name="Glodek A."/>
            <person name="Gu Z."/>
            <person name="Holt R.A."/>
            <person name="Jennings D."/>
            <person name="Kraft C.L."/>
            <person name="Lu F."/>
            <person name="Nguyen T."/>
            <person name="Nusskern D.R."/>
            <person name="Pfannkoch C.M."/>
            <person name="Sitter C."/>
            <person name="Sutton G.G."/>
            <person name="Venter J.C."/>
            <person name="Wang Z."/>
            <person name="Woodage T."/>
            <person name="Zheng X.H."/>
            <person name="Zhong F."/>
        </authorList>
    </citation>
    <scope>NUCLEOTIDE SEQUENCE [LARGE SCALE GENOMIC DNA]</scope>
    <source>
        <strain>BN</strain>
        <strain evidence="2">Sprague-Dawley</strain>
    </source>
</reference>
<name>A6JD99_RAT</name>
<protein>
    <submittedName>
        <fullName evidence="1">RCG57075</fullName>
    </submittedName>
</protein>
<organism evidence="1 2">
    <name type="scientific">Rattus norvegicus</name>
    <name type="common">Rat</name>
    <dbReference type="NCBI Taxonomy" id="10116"/>
    <lineage>
        <taxon>Eukaryota</taxon>
        <taxon>Metazoa</taxon>
        <taxon>Chordata</taxon>
        <taxon>Craniata</taxon>
        <taxon>Vertebrata</taxon>
        <taxon>Euteleostomi</taxon>
        <taxon>Mammalia</taxon>
        <taxon>Eutheria</taxon>
        <taxon>Euarchontoglires</taxon>
        <taxon>Glires</taxon>
        <taxon>Rodentia</taxon>
        <taxon>Myomorpha</taxon>
        <taxon>Muroidea</taxon>
        <taxon>Muridae</taxon>
        <taxon>Murinae</taxon>
        <taxon>Rattus</taxon>
    </lineage>
</organism>
<dbReference type="EMBL" id="CH473981">
    <property type="protein sequence ID" value="EDL90020.1"/>
    <property type="molecule type" value="Genomic_DNA"/>
</dbReference>
<accession>A6JD99</accession>
<sequence length="12" mass="1159">MVGISTAPAAEL</sequence>
<gene>
    <name evidence="1" type="ORF">rCG_57075</name>
</gene>
<evidence type="ECO:0000313" key="2">
    <source>
        <dbReference type="Proteomes" id="UP000234681"/>
    </source>
</evidence>
<proteinExistence type="predicted"/>